<keyword evidence="3" id="KW-1185">Reference proteome</keyword>
<dbReference type="AlphaFoldDB" id="G8R4Q6"/>
<dbReference type="OrthoDB" id="9786064at2"/>
<feature type="transmembrane region" description="Helical" evidence="1">
    <location>
        <begin position="12"/>
        <end position="34"/>
    </location>
</feature>
<gene>
    <name evidence="2" type="ordered locus">Oweho_2206</name>
</gene>
<organism evidence="2 3">
    <name type="scientific">Owenweeksia hongkongensis (strain DSM 17368 / CIP 108786 / JCM 12287 / NRRL B-23963 / UST20020801)</name>
    <dbReference type="NCBI Taxonomy" id="926562"/>
    <lineage>
        <taxon>Bacteria</taxon>
        <taxon>Pseudomonadati</taxon>
        <taxon>Bacteroidota</taxon>
        <taxon>Flavobacteriia</taxon>
        <taxon>Flavobacteriales</taxon>
        <taxon>Owenweeksiaceae</taxon>
        <taxon>Owenweeksia</taxon>
    </lineage>
</organism>
<dbReference type="KEGG" id="oho:Oweho_2206"/>
<dbReference type="eggNOG" id="COG0671">
    <property type="taxonomic scope" value="Bacteria"/>
</dbReference>
<name>G8R4Q6_OWEHD</name>
<evidence type="ECO:0000313" key="2">
    <source>
        <dbReference type="EMBL" id="AEV33180.1"/>
    </source>
</evidence>
<proteinExistence type="predicted"/>
<dbReference type="Gene3D" id="1.20.144.10">
    <property type="entry name" value="Phosphatidic acid phosphatase type 2/haloperoxidase"/>
    <property type="match status" value="1"/>
</dbReference>
<feature type="transmembrane region" description="Helical" evidence="1">
    <location>
        <begin position="105"/>
        <end position="123"/>
    </location>
</feature>
<sequence length="200" mass="22160">MNRSFAQALSYLLHPAVFPLLGTLAVMQFSPYFIPSNVLIITLALVFTGTYVLPLAISYLLYKLDVIKSLEMKTAQERRIPYLVGAICYYFIATMINVLQLPREAYLFLLASTIIIVLHLMLLRFMKPSAHLGGIAGFTALLFALSLKFQINLLPLIALCIILCGFLASARLYLKAHTPTEIITGFLTGVIVVFTVITLG</sequence>
<feature type="transmembrane region" description="Helical" evidence="1">
    <location>
        <begin position="181"/>
        <end position="199"/>
    </location>
</feature>
<dbReference type="Proteomes" id="UP000005631">
    <property type="component" value="Chromosome"/>
</dbReference>
<reference evidence="2 3" key="1">
    <citation type="journal article" date="2012" name="Stand. Genomic Sci.">
        <title>Genome sequence of the orange-pigmented seawater bacterium Owenweeksia hongkongensis type strain (UST20020801(T)).</title>
        <authorList>
            <person name="Riedel T."/>
            <person name="Held B."/>
            <person name="Nolan M."/>
            <person name="Lucas S."/>
            <person name="Lapidus A."/>
            <person name="Tice H."/>
            <person name="Del Rio T.G."/>
            <person name="Cheng J.F."/>
            <person name="Han C."/>
            <person name="Tapia R."/>
            <person name="Goodwin L.A."/>
            <person name="Pitluck S."/>
            <person name="Liolios K."/>
            <person name="Mavromatis K."/>
            <person name="Pagani I."/>
            <person name="Ivanova N."/>
            <person name="Mikhailova N."/>
            <person name="Pati A."/>
            <person name="Chen A."/>
            <person name="Palaniappan K."/>
            <person name="Rohde M."/>
            <person name="Tindall B.J."/>
            <person name="Detter J.C."/>
            <person name="Goker M."/>
            <person name="Woyke T."/>
            <person name="Bristow J."/>
            <person name="Eisen J.A."/>
            <person name="Markowitz V."/>
            <person name="Hugenholtz P."/>
            <person name="Klenk H.P."/>
            <person name="Kyrpides N.C."/>
        </authorList>
    </citation>
    <scope>NUCLEOTIDE SEQUENCE</scope>
    <source>
        <strain evidence="3">DSM 17368 / JCM 12287 / NRRL B-23963</strain>
    </source>
</reference>
<dbReference type="RefSeq" id="WP_014202529.1">
    <property type="nucleotide sequence ID" value="NC_016599.1"/>
</dbReference>
<accession>G8R4Q6</accession>
<dbReference type="CDD" id="cd01610">
    <property type="entry name" value="PAP2_like"/>
    <property type="match status" value="1"/>
</dbReference>
<dbReference type="HOGENOM" id="CLU_093776_2_0_10"/>
<feature type="transmembrane region" description="Helical" evidence="1">
    <location>
        <begin position="82"/>
        <end position="99"/>
    </location>
</feature>
<evidence type="ECO:0008006" key="4">
    <source>
        <dbReference type="Google" id="ProtNLM"/>
    </source>
</evidence>
<protein>
    <recommendedName>
        <fullName evidence="4">PAP2 superfamily protein</fullName>
    </recommendedName>
</protein>
<keyword evidence="1" id="KW-0472">Membrane</keyword>
<feature type="transmembrane region" description="Helical" evidence="1">
    <location>
        <begin position="130"/>
        <end position="147"/>
    </location>
</feature>
<dbReference type="STRING" id="926562.Oweho_2206"/>
<evidence type="ECO:0000256" key="1">
    <source>
        <dbReference type="SAM" id="Phobius"/>
    </source>
</evidence>
<evidence type="ECO:0000313" key="3">
    <source>
        <dbReference type="Proteomes" id="UP000005631"/>
    </source>
</evidence>
<keyword evidence="1" id="KW-1133">Transmembrane helix</keyword>
<dbReference type="EMBL" id="CP003156">
    <property type="protein sequence ID" value="AEV33180.1"/>
    <property type="molecule type" value="Genomic_DNA"/>
</dbReference>
<feature type="transmembrane region" description="Helical" evidence="1">
    <location>
        <begin position="153"/>
        <end position="174"/>
    </location>
</feature>
<keyword evidence="1" id="KW-0812">Transmembrane</keyword>
<feature type="transmembrane region" description="Helical" evidence="1">
    <location>
        <begin position="40"/>
        <end position="62"/>
    </location>
</feature>